<keyword evidence="2" id="KW-0732">Signal</keyword>
<gene>
    <name evidence="3" type="ORF">A4A58_26995</name>
</gene>
<dbReference type="OrthoDB" id="9947045at2"/>
<organism evidence="3 4">
    <name type="scientific">Tardiphaga robiniae</name>
    <dbReference type="NCBI Taxonomy" id="943830"/>
    <lineage>
        <taxon>Bacteria</taxon>
        <taxon>Pseudomonadati</taxon>
        <taxon>Pseudomonadota</taxon>
        <taxon>Alphaproteobacteria</taxon>
        <taxon>Hyphomicrobiales</taxon>
        <taxon>Nitrobacteraceae</taxon>
        <taxon>Tardiphaga</taxon>
    </lineage>
</organism>
<dbReference type="Proteomes" id="UP000076574">
    <property type="component" value="Unassembled WGS sequence"/>
</dbReference>
<evidence type="ECO:0008006" key="5">
    <source>
        <dbReference type="Google" id="ProtNLM"/>
    </source>
</evidence>
<evidence type="ECO:0000313" key="4">
    <source>
        <dbReference type="Proteomes" id="UP000076574"/>
    </source>
</evidence>
<proteinExistence type="predicted"/>
<protein>
    <recommendedName>
        <fullName evidence="5">BA14K family protein</fullName>
    </recommendedName>
</protein>
<evidence type="ECO:0000256" key="2">
    <source>
        <dbReference type="SAM" id="SignalP"/>
    </source>
</evidence>
<evidence type="ECO:0000313" key="3">
    <source>
        <dbReference type="EMBL" id="KZD23552.1"/>
    </source>
</evidence>
<dbReference type="EMBL" id="LVYV01000010">
    <property type="protein sequence ID" value="KZD23552.1"/>
    <property type="molecule type" value="Genomic_DNA"/>
</dbReference>
<dbReference type="RefSeq" id="WP_068732452.1">
    <property type="nucleotide sequence ID" value="NZ_LVYV01000010.1"/>
</dbReference>
<sequence>MSTKKLTLPSIIRASGLATLVGIAIGAAQPAVAASAPAYPQWISASAAVTSTDISAARKNRQVRRTSPRDAYGSYVGGGSYVGAPGGVSQSYPGYGYGVGDNSRNQTW</sequence>
<dbReference type="AlphaFoldDB" id="A0A161SR36"/>
<name>A0A161SR36_9BRAD</name>
<accession>A0A161SR36</accession>
<keyword evidence="4" id="KW-1185">Reference proteome</keyword>
<feature type="signal peptide" evidence="2">
    <location>
        <begin position="1"/>
        <end position="33"/>
    </location>
</feature>
<reference evidence="3 4" key="1">
    <citation type="submission" date="2016-03" db="EMBL/GenBank/DDBJ databases">
        <title>Microsymbionts genomes from the relict species Vavilovia formosa (Stev.) Fed.</title>
        <authorList>
            <person name="Kopat V."/>
            <person name="Chirak E."/>
            <person name="Kimeklis A."/>
            <person name="Andronov E."/>
        </authorList>
    </citation>
    <scope>NUCLEOTIDE SEQUENCE [LARGE SCALE GENOMIC DNA]</scope>
    <source>
        <strain evidence="3 4">Vaf07</strain>
    </source>
</reference>
<comment type="caution">
    <text evidence="3">The sequence shown here is derived from an EMBL/GenBank/DDBJ whole genome shotgun (WGS) entry which is preliminary data.</text>
</comment>
<feature type="region of interest" description="Disordered" evidence="1">
    <location>
        <begin position="81"/>
        <end position="108"/>
    </location>
</feature>
<evidence type="ECO:0000256" key="1">
    <source>
        <dbReference type="SAM" id="MobiDB-lite"/>
    </source>
</evidence>
<feature type="chain" id="PRO_5007827478" description="BA14K family protein" evidence="2">
    <location>
        <begin position="34"/>
        <end position="108"/>
    </location>
</feature>